<keyword evidence="4" id="KW-1185">Reference proteome</keyword>
<evidence type="ECO:0000313" key="4">
    <source>
        <dbReference type="Proteomes" id="UP001278738"/>
    </source>
</evidence>
<protein>
    <submittedName>
        <fullName evidence="2">Uncharacterized protein</fullName>
    </submittedName>
</protein>
<organism evidence="2 3">
    <name type="scientific">Flavobacterium flavipigmentatum</name>
    <dbReference type="NCBI Taxonomy" id="2893884"/>
    <lineage>
        <taxon>Bacteria</taxon>
        <taxon>Pseudomonadati</taxon>
        <taxon>Bacteroidota</taxon>
        <taxon>Flavobacteriia</taxon>
        <taxon>Flavobacteriales</taxon>
        <taxon>Flavobacteriaceae</taxon>
        <taxon>Flavobacterium</taxon>
    </lineage>
</organism>
<evidence type="ECO:0000313" key="3">
    <source>
        <dbReference type="Proteomes" id="UP001270053"/>
    </source>
</evidence>
<reference evidence="2 4" key="1">
    <citation type="submission" date="2023-11" db="EMBL/GenBank/DDBJ databases">
        <title>Unpublished Manusciprt.</title>
        <authorList>
            <person name="Saticioglu I.B."/>
            <person name="Ay H."/>
            <person name="Ajmi N."/>
            <person name="Altun S."/>
            <person name="Duman M."/>
        </authorList>
    </citation>
    <scope>NUCLEOTIDE SEQUENCE</scope>
    <source>
        <strain evidence="1 4">Fl-33</strain>
        <strain evidence="2">Fl-77</strain>
    </source>
</reference>
<dbReference type="EMBL" id="JAWXVG010000001">
    <property type="protein sequence ID" value="MDX6180632.1"/>
    <property type="molecule type" value="Genomic_DNA"/>
</dbReference>
<gene>
    <name evidence="1" type="ORF">SGQ18_00600</name>
    <name evidence="2" type="ORF">SGQ44_00600</name>
</gene>
<dbReference type="Proteomes" id="UP001278738">
    <property type="component" value="Unassembled WGS sequence"/>
</dbReference>
<evidence type="ECO:0000313" key="2">
    <source>
        <dbReference type="EMBL" id="MDX6184232.1"/>
    </source>
</evidence>
<accession>A0AAJ2S632</accession>
<dbReference type="EMBL" id="JAWXVH010000001">
    <property type="protein sequence ID" value="MDX6184232.1"/>
    <property type="molecule type" value="Genomic_DNA"/>
</dbReference>
<dbReference type="AlphaFoldDB" id="A0AAJ2S632"/>
<evidence type="ECO:0000313" key="1">
    <source>
        <dbReference type="EMBL" id="MDX6180632.1"/>
    </source>
</evidence>
<sequence length="322" mass="38260">MNHDKYFSEDELNRISDLKGKHYLDSTELDEDEIIVKEQDEIFLELSETVMSTMAFIDKIMSVIKKELDLYDALCDDNEFKKAMQNQIKYVISCSKLKEELNETLKLIFKFSKTENYYWKDCSCEVYIYYYNVIKNEFLKSNSFANEIDFIKFEYERLLSENDSDSNITDSQFLNRDYFLSMNYRKYFSDENKQFFELEKSKKLSFLKNELGHLGFGLEPYTLGSSIKIKIIELESAKLEKLSLSNLPNFNVRQRYELYKKFGFNAIIEKLEAPQMSKYKMTALIMGISPDNAKQLHNETYREINQKDSDELKNYLINQSVK</sequence>
<comment type="caution">
    <text evidence="2">The sequence shown here is derived from an EMBL/GenBank/DDBJ whole genome shotgun (WGS) entry which is preliminary data.</text>
</comment>
<dbReference type="Proteomes" id="UP001270053">
    <property type="component" value="Unassembled WGS sequence"/>
</dbReference>
<proteinExistence type="predicted"/>
<dbReference type="RefSeq" id="WP_229975353.1">
    <property type="nucleotide sequence ID" value="NZ_CP087133.1"/>
</dbReference>
<name>A0AAJ2S632_9FLAO</name>